<keyword evidence="2" id="KW-1185">Reference proteome</keyword>
<accession>A0A5B7EMJ8</accession>
<evidence type="ECO:0000313" key="1">
    <source>
        <dbReference type="EMBL" id="MPC35701.1"/>
    </source>
</evidence>
<protein>
    <submittedName>
        <fullName evidence="1">Uncharacterized protein</fullName>
    </submittedName>
</protein>
<name>A0A5B7EMJ8_PORTR</name>
<organism evidence="1 2">
    <name type="scientific">Portunus trituberculatus</name>
    <name type="common">Swimming crab</name>
    <name type="synonym">Neptunus trituberculatus</name>
    <dbReference type="NCBI Taxonomy" id="210409"/>
    <lineage>
        <taxon>Eukaryota</taxon>
        <taxon>Metazoa</taxon>
        <taxon>Ecdysozoa</taxon>
        <taxon>Arthropoda</taxon>
        <taxon>Crustacea</taxon>
        <taxon>Multicrustacea</taxon>
        <taxon>Malacostraca</taxon>
        <taxon>Eumalacostraca</taxon>
        <taxon>Eucarida</taxon>
        <taxon>Decapoda</taxon>
        <taxon>Pleocyemata</taxon>
        <taxon>Brachyura</taxon>
        <taxon>Eubrachyura</taxon>
        <taxon>Portunoidea</taxon>
        <taxon>Portunidae</taxon>
        <taxon>Portuninae</taxon>
        <taxon>Portunus</taxon>
    </lineage>
</organism>
<sequence>MEWHDRFSFTTVSRITWRTRDRRTPTTGYHDGESVEVIWSSVWVRQRPFTHRSPCPHCLRTTKLMWGIEIVKTLAINPLNSINST</sequence>
<comment type="caution">
    <text evidence="1">The sequence shown here is derived from an EMBL/GenBank/DDBJ whole genome shotgun (WGS) entry which is preliminary data.</text>
</comment>
<dbReference type="AlphaFoldDB" id="A0A5B7EMJ8"/>
<reference evidence="1 2" key="1">
    <citation type="submission" date="2019-05" db="EMBL/GenBank/DDBJ databases">
        <title>Another draft genome of Portunus trituberculatus and its Hox gene families provides insights of decapod evolution.</title>
        <authorList>
            <person name="Jeong J.-H."/>
            <person name="Song I."/>
            <person name="Kim S."/>
            <person name="Choi T."/>
            <person name="Kim D."/>
            <person name="Ryu S."/>
            <person name="Kim W."/>
        </authorList>
    </citation>
    <scope>NUCLEOTIDE SEQUENCE [LARGE SCALE GENOMIC DNA]</scope>
    <source>
        <tissue evidence="1">Muscle</tissue>
    </source>
</reference>
<evidence type="ECO:0000313" key="2">
    <source>
        <dbReference type="Proteomes" id="UP000324222"/>
    </source>
</evidence>
<gene>
    <name evidence="1" type="ORF">E2C01_029129</name>
</gene>
<proteinExistence type="predicted"/>
<dbReference type="Proteomes" id="UP000324222">
    <property type="component" value="Unassembled WGS sequence"/>
</dbReference>
<dbReference type="EMBL" id="VSRR010003326">
    <property type="protein sequence ID" value="MPC35701.1"/>
    <property type="molecule type" value="Genomic_DNA"/>
</dbReference>